<dbReference type="PANTHER" id="PTHR44757">
    <property type="entry name" value="DIGUANYLATE CYCLASE DGCP"/>
    <property type="match status" value="1"/>
</dbReference>
<dbReference type="PROSITE" id="PS50887">
    <property type="entry name" value="GGDEF"/>
    <property type="match status" value="1"/>
</dbReference>
<protein>
    <submittedName>
        <fullName evidence="6">Uncharacterized protein</fullName>
    </submittedName>
</protein>
<dbReference type="CDD" id="cd01948">
    <property type="entry name" value="EAL"/>
    <property type="match status" value="1"/>
</dbReference>
<gene>
    <name evidence="6" type="ORF">CBP31_08635</name>
</gene>
<reference evidence="6 7" key="1">
    <citation type="journal article" date="2014" name="Int. J. Syst. Evol. Microbiol.">
        <title>Oceanisphaera profunda sp. nov., a marine bacterium isolated from deep-sea sediment, and emended description of the genus Oceanisphaera.</title>
        <authorList>
            <person name="Xu Z."/>
            <person name="Zhang X.Y."/>
            <person name="Su H.N."/>
            <person name="Yu Z.C."/>
            <person name="Liu C."/>
            <person name="Li H."/>
            <person name="Chen X.L."/>
            <person name="Song X.Y."/>
            <person name="Xie B.B."/>
            <person name="Qin Q.L."/>
            <person name="Zhou B.C."/>
            <person name="Shi M."/>
            <person name="Huang Y."/>
            <person name="Zhang Y.Z."/>
        </authorList>
    </citation>
    <scope>NUCLEOTIDE SEQUENCE [LARGE SCALE GENOMIC DNA]</scope>
    <source>
        <strain evidence="6 7">SM1222</strain>
    </source>
</reference>
<dbReference type="CDD" id="cd00130">
    <property type="entry name" value="PAS"/>
    <property type="match status" value="2"/>
</dbReference>
<name>A0A1Y0D560_9GAMM</name>
<accession>A0A1Y0D560</accession>
<dbReference type="EMBL" id="CP021377">
    <property type="protein sequence ID" value="ART82678.1"/>
    <property type="molecule type" value="Genomic_DNA"/>
</dbReference>
<feature type="domain" description="PAC" evidence="3">
    <location>
        <begin position="392"/>
        <end position="444"/>
    </location>
</feature>
<dbReference type="PROSITE" id="PS50112">
    <property type="entry name" value="PAS"/>
    <property type="match status" value="2"/>
</dbReference>
<dbReference type="NCBIfam" id="TIGR00229">
    <property type="entry name" value="sensory_box"/>
    <property type="match status" value="2"/>
</dbReference>
<evidence type="ECO:0000259" key="2">
    <source>
        <dbReference type="PROSITE" id="PS50112"/>
    </source>
</evidence>
<dbReference type="PANTHER" id="PTHR44757:SF2">
    <property type="entry name" value="BIOFILM ARCHITECTURE MAINTENANCE PROTEIN MBAA"/>
    <property type="match status" value="1"/>
</dbReference>
<dbReference type="InterPro" id="IPR000014">
    <property type="entry name" value="PAS"/>
</dbReference>
<dbReference type="SUPFAM" id="SSF55073">
    <property type="entry name" value="Nucleotide cyclase"/>
    <property type="match status" value="1"/>
</dbReference>
<dbReference type="PROSITE" id="PS50883">
    <property type="entry name" value="EAL"/>
    <property type="match status" value="1"/>
</dbReference>
<dbReference type="SMART" id="SM00052">
    <property type="entry name" value="EAL"/>
    <property type="match status" value="1"/>
</dbReference>
<feature type="domain" description="PAS" evidence="2">
    <location>
        <begin position="319"/>
        <end position="364"/>
    </location>
</feature>
<dbReference type="SMART" id="SM00091">
    <property type="entry name" value="PAS"/>
    <property type="match status" value="2"/>
</dbReference>
<feature type="domain" description="EAL" evidence="4">
    <location>
        <begin position="618"/>
        <end position="872"/>
    </location>
</feature>
<dbReference type="InterPro" id="IPR000700">
    <property type="entry name" value="PAS-assoc_C"/>
</dbReference>
<dbReference type="NCBIfam" id="TIGR00254">
    <property type="entry name" value="GGDEF"/>
    <property type="match status" value="1"/>
</dbReference>
<feature type="domain" description="PAS" evidence="2">
    <location>
        <begin position="202"/>
        <end position="257"/>
    </location>
</feature>
<dbReference type="InterPro" id="IPR029787">
    <property type="entry name" value="Nucleotide_cyclase"/>
</dbReference>
<evidence type="ECO:0000313" key="6">
    <source>
        <dbReference type="EMBL" id="ART82678.1"/>
    </source>
</evidence>
<feature type="compositionally biased region" description="Polar residues" evidence="1">
    <location>
        <begin position="162"/>
        <end position="176"/>
    </location>
</feature>
<dbReference type="InterPro" id="IPR035965">
    <property type="entry name" value="PAS-like_dom_sf"/>
</dbReference>
<dbReference type="OrthoDB" id="8553030at2"/>
<dbReference type="Gene3D" id="3.30.70.270">
    <property type="match status" value="1"/>
</dbReference>
<evidence type="ECO:0000259" key="4">
    <source>
        <dbReference type="PROSITE" id="PS50883"/>
    </source>
</evidence>
<evidence type="ECO:0000259" key="5">
    <source>
        <dbReference type="PROSITE" id="PS50887"/>
    </source>
</evidence>
<dbReference type="KEGG" id="opf:CBP31_08635"/>
<dbReference type="GO" id="GO:0006355">
    <property type="term" value="P:regulation of DNA-templated transcription"/>
    <property type="evidence" value="ECO:0007669"/>
    <property type="project" value="InterPro"/>
</dbReference>
<dbReference type="SMART" id="SM00267">
    <property type="entry name" value="GGDEF"/>
    <property type="match status" value="1"/>
</dbReference>
<dbReference type="SUPFAM" id="SSF55785">
    <property type="entry name" value="PYP-like sensor domain (PAS domain)"/>
    <property type="match status" value="2"/>
</dbReference>
<dbReference type="Pfam" id="PF00989">
    <property type="entry name" value="PAS"/>
    <property type="match status" value="1"/>
</dbReference>
<evidence type="ECO:0000256" key="1">
    <source>
        <dbReference type="SAM" id="MobiDB-lite"/>
    </source>
</evidence>
<keyword evidence="7" id="KW-1185">Reference proteome</keyword>
<evidence type="ECO:0000259" key="3">
    <source>
        <dbReference type="PROSITE" id="PS50113"/>
    </source>
</evidence>
<feature type="region of interest" description="Disordered" evidence="1">
    <location>
        <begin position="153"/>
        <end position="192"/>
    </location>
</feature>
<dbReference type="AlphaFoldDB" id="A0A1Y0D560"/>
<dbReference type="PROSITE" id="PS50113">
    <property type="entry name" value="PAC"/>
    <property type="match status" value="1"/>
</dbReference>
<proteinExistence type="predicted"/>
<dbReference type="Pfam" id="PF00563">
    <property type="entry name" value="EAL"/>
    <property type="match status" value="1"/>
</dbReference>
<organism evidence="6 7">
    <name type="scientific">Oceanisphaera profunda</name>
    <dbReference type="NCBI Taxonomy" id="1416627"/>
    <lineage>
        <taxon>Bacteria</taxon>
        <taxon>Pseudomonadati</taxon>
        <taxon>Pseudomonadota</taxon>
        <taxon>Gammaproteobacteria</taxon>
        <taxon>Aeromonadales</taxon>
        <taxon>Aeromonadaceae</taxon>
        <taxon>Oceanisphaera</taxon>
    </lineage>
</organism>
<dbReference type="InterPro" id="IPR001610">
    <property type="entry name" value="PAC"/>
</dbReference>
<evidence type="ECO:0000313" key="7">
    <source>
        <dbReference type="Proteomes" id="UP000243937"/>
    </source>
</evidence>
<dbReference type="InterPro" id="IPR035919">
    <property type="entry name" value="EAL_sf"/>
</dbReference>
<dbReference type="Pfam" id="PF13426">
    <property type="entry name" value="PAS_9"/>
    <property type="match status" value="1"/>
</dbReference>
<dbReference type="InterPro" id="IPR000160">
    <property type="entry name" value="GGDEF_dom"/>
</dbReference>
<dbReference type="InterPro" id="IPR052155">
    <property type="entry name" value="Biofilm_reg_signaling"/>
</dbReference>
<feature type="domain" description="GGDEF" evidence="5">
    <location>
        <begin position="476"/>
        <end position="609"/>
    </location>
</feature>
<dbReference type="InterPro" id="IPR001633">
    <property type="entry name" value="EAL_dom"/>
</dbReference>
<dbReference type="Gene3D" id="3.30.450.20">
    <property type="entry name" value="PAS domain"/>
    <property type="match status" value="2"/>
</dbReference>
<dbReference type="InterPro" id="IPR013767">
    <property type="entry name" value="PAS_fold"/>
</dbReference>
<dbReference type="Pfam" id="PF00990">
    <property type="entry name" value="GGDEF"/>
    <property type="match status" value="1"/>
</dbReference>
<dbReference type="CDD" id="cd01949">
    <property type="entry name" value="GGDEF"/>
    <property type="match status" value="1"/>
</dbReference>
<dbReference type="RefSeq" id="WP_087036380.1">
    <property type="nucleotide sequence ID" value="NZ_CP021377.1"/>
</dbReference>
<dbReference type="InterPro" id="IPR043128">
    <property type="entry name" value="Rev_trsase/Diguanyl_cyclase"/>
</dbReference>
<sequence length="876" mass="98690">MSMDMRLQHNQDDSEHGFIKLMAVENTDWEQLCQQVRQTSGALGTCFVFFSDQQPAPQLVMGHRWPLLPKWTAADYQFIWQKKSFYNAISGPDLGSKSYVAVPIIRGELHGLILLKYQATAPLLSSEQRLLLDILAVQAALLWQEGKWQKRVGQDRGRQERNAQAQKGQEIATQEGSRQEEAVPARLPVPSSHLREDTSHRLLKRLKTLFDHAPIPINVFNAEGRCILWNEACERVFGWSRSDIKQHPAPLHLFYPDASDQHQVKAAFYGANDSEFQEWRPYHRNGQRLIMQWANIKLPNGDTLCVGHDISDQKEIAHQQRLAANVFESSYDGIMVSDAEHCITHINPAFTRITGYSLEEVKGRYPAFLKHLSVDRELYHELCEQLKTADHWQGELTSLRKNGESYSLLLAVTVVKDEADNVLSYVAVFTDITYLKLHEAQLRHQAFHDALTGVPNRLLFGELLERAISTAERNEGQLAVCYLDLDGFKAVNDNLGHAAGDKLLIEVSRRLGLITRSCDAMSRLGGDEFALLFTALHSSLECDEILNRVQKIISQPFDLDGEIVNISASIGVALYPQDAHEAELLLRFADQAMYQAKKQGKNGYVFFDATVHQQEQSRHQQFAQVRAGFRGDEFLLYYQPAVDLHTQSVVKLEALLRWQHPERGLLMPADFLPLIMGSSLELELGLWVIEEVLKQMSAWREQGLVFKISVNVGAGQLMHPDFTEQLSELLARYPSSLASSLELEFQESAVLADINAAVAVLQRCRNLGISMSLDNFGTGYASLNHLNQLPIDTIKIDRSFISDLLSNAHDLNMVTSVIQLAATLKLNVVADGVERAEQGARLQQLGCAQVQGYGISQPLPPAHIDGWLKNWANKKR</sequence>
<dbReference type="SUPFAM" id="SSF141868">
    <property type="entry name" value="EAL domain-like"/>
    <property type="match status" value="1"/>
</dbReference>
<dbReference type="Proteomes" id="UP000243937">
    <property type="component" value="Chromosome"/>
</dbReference>
<dbReference type="SMART" id="SM00086">
    <property type="entry name" value="PAC"/>
    <property type="match status" value="2"/>
</dbReference>
<dbReference type="Gene3D" id="3.20.20.450">
    <property type="entry name" value="EAL domain"/>
    <property type="match status" value="1"/>
</dbReference>